<proteinExistence type="predicted"/>
<accession>A0ABR6GNE8</accession>
<reference evidence="4 5" key="1">
    <citation type="submission" date="2020-08" db="EMBL/GenBank/DDBJ databases">
        <title>Genomic Encyclopedia of Type Strains, Phase III (KMG-III): the genomes of soil and plant-associated and newly described type strains.</title>
        <authorList>
            <person name="Whitman W."/>
        </authorList>
    </citation>
    <scope>NUCLEOTIDE SEQUENCE [LARGE SCALE GENOMIC DNA]</scope>
    <source>
        <strain evidence="4 5">CECT 7247</strain>
    </source>
</reference>
<keyword evidence="2" id="KW-0560">Oxidoreductase</keyword>
<evidence type="ECO:0000313" key="4">
    <source>
        <dbReference type="EMBL" id="MBB3193612.1"/>
    </source>
</evidence>
<evidence type="ECO:0000256" key="1">
    <source>
        <dbReference type="ARBA" id="ARBA00022630"/>
    </source>
</evidence>
<dbReference type="PRINTS" id="PR00469">
    <property type="entry name" value="PNDRDTASEII"/>
</dbReference>
<name>A0ABR6GNE8_9BURK</name>
<organism evidence="4 5">
    <name type="scientific">Roseateles terrae</name>
    <dbReference type="NCBI Taxonomy" id="431060"/>
    <lineage>
        <taxon>Bacteria</taxon>
        <taxon>Pseudomonadati</taxon>
        <taxon>Pseudomonadota</taxon>
        <taxon>Betaproteobacteria</taxon>
        <taxon>Burkholderiales</taxon>
        <taxon>Sphaerotilaceae</taxon>
        <taxon>Roseateles</taxon>
    </lineage>
</organism>
<evidence type="ECO:0000256" key="2">
    <source>
        <dbReference type="ARBA" id="ARBA00023002"/>
    </source>
</evidence>
<protein>
    <submittedName>
        <fullName evidence="4">Thioredoxin reductase</fullName>
    </submittedName>
</protein>
<dbReference type="InterPro" id="IPR036188">
    <property type="entry name" value="FAD/NAD-bd_sf"/>
</dbReference>
<dbReference type="PRINTS" id="PR00368">
    <property type="entry name" value="FADPNR"/>
</dbReference>
<evidence type="ECO:0000259" key="3">
    <source>
        <dbReference type="Pfam" id="PF07992"/>
    </source>
</evidence>
<dbReference type="InterPro" id="IPR050097">
    <property type="entry name" value="Ferredoxin-NADP_redctase_2"/>
</dbReference>
<evidence type="ECO:0000313" key="5">
    <source>
        <dbReference type="Proteomes" id="UP000574369"/>
    </source>
</evidence>
<dbReference type="Gene3D" id="3.50.50.60">
    <property type="entry name" value="FAD/NAD(P)-binding domain"/>
    <property type="match status" value="2"/>
</dbReference>
<gene>
    <name evidence="4" type="ORF">FHS28_000977</name>
</gene>
<sequence length="298" mass="31756">MKTIDFAIIGGSYAGMAAALQLARARRRVLVVDAGRRRNRFVDAAGGASHGFLTQDGRAPAEIAADAREQLMNYPNVEWLHGVADDARLDTDGALSFKVGMERVRARRLIIATGVQDELPAVPGLADRWGRTVFHCPYCHGYEADAGPIGIIAASALALHQGLMLPDWGPTTLFLNDSYTPSDQDMAAMIRRGTRIEPVPIARIAGEADVVLKDGRTVSMNTLFTQPRVSLTSPIAEQLGCRIEAGPMGPFIHVDESKATSIPHVFACGDAARAAGNVTLAVADGAMAAFAAHRQSMV</sequence>
<dbReference type="PANTHER" id="PTHR48105">
    <property type="entry name" value="THIOREDOXIN REDUCTASE 1-RELATED-RELATED"/>
    <property type="match status" value="1"/>
</dbReference>
<feature type="domain" description="FAD/NAD(P)-binding" evidence="3">
    <location>
        <begin position="5"/>
        <end position="285"/>
    </location>
</feature>
<dbReference type="EMBL" id="JACHXO010000001">
    <property type="protein sequence ID" value="MBB3193612.1"/>
    <property type="molecule type" value="Genomic_DNA"/>
</dbReference>
<keyword evidence="5" id="KW-1185">Reference proteome</keyword>
<dbReference type="Proteomes" id="UP000574369">
    <property type="component" value="Unassembled WGS sequence"/>
</dbReference>
<dbReference type="SUPFAM" id="SSF51905">
    <property type="entry name" value="FAD/NAD(P)-binding domain"/>
    <property type="match status" value="1"/>
</dbReference>
<dbReference type="Pfam" id="PF07992">
    <property type="entry name" value="Pyr_redox_2"/>
    <property type="match status" value="1"/>
</dbReference>
<keyword evidence="1" id="KW-0285">Flavoprotein</keyword>
<dbReference type="RefSeq" id="WP_088448824.1">
    <property type="nucleotide sequence ID" value="NZ_JACHXO010000001.1"/>
</dbReference>
<dbReference type="InterPro" id="IPR023753">
    <property type="entry name" value="FAD/NAD-binding_dom"/>
</dbReference>
<comment type="caution">
    <text evidence="4">The sequence shown here is derived from an EMBL/GenBank/DDBJ whole genome shotgun (WGS) entry which is preliminary data.</text>
</comment>